<dbReference type="Pfam" id="PF16198">
    <property type="entry name" value="TruB_C_2"/>
    <property type="match status" value="1"/>
</dbReference>
<feature type="domain" description="tRNA pseudouridine synthase II TruB subfamily 1 C-terminal" evidence="7">
    <location>
        <begin position="249"/>
        <end position="306"/>
    </location>
</feature>
<evidence type="ECO:0000256" key="4">
    <source>
        <dbReference type="ARBA" id="ARBA00023235"/>
    </source>
</evidence>
<dbReference type="GO" id="GO:1990481">
    <property type="term" value="P:mRNA pseudouridine synthesis"/>
    <property type="evidence" value="ECO:0007669"/>
    <property type="project" value="TreeGrafter"/>
</dbReference>
<evidence type="ECO:0000256" key="2">
    <source>
        <dbReference type="ARBA" id="ARBA00005642"/>
    </source>
</evidence>
<evidence type="ECO:0000259" key="6">
    <source>
        <dbReference type="Pfam" id="PF01509"/>
    </source>
</evidence>
<evidence type="ECO:0000256" key="3">
    <source>
        <dbReference type="ARBA" id="ARBA00022694"/>
    </source>
</evidence>
<dbReference type="GO" id="GO:0031119">
    <property type="term" value="P:tRNA pseudouridine synthesis"/>
    <property type="evidence" value="ECO:0007669"/>
    <property type="project" value="UniProtKB-UniRule"/>
</dbReference>
<dbReference type="STRING" id="435908.IDSA_02155"/>
<proteinExistence type="inferred from homology"/>
<dbReference type="InterPro" id="IPR032819">
    <property type="entry name" value="TruB_C"/>
</dbReference>
<evidence type="ECO:0000256" key="1">
    <source>
        <dbReference type="ARBA" id="ARBA00000385"/>
    </source>
</evidence>
<dbReference type="EC" id="5.4.99.25" evidence="5"/>
<keyword evidence="3 5" id="KW-0819">tRNA processing</keyword>
<comment type="function">
    <text evidence="5">Responsible for synthesis of pseudouridine from uracil-55 in the psi GC loop of transfer RNAs.</text>
</comment>
<dbReference type="CDD" id="cd02573">
    <property type="entry name" value="PseudoU_synth_EcTruB"/>
    <property type="match status" value="1"/>
</dbReference>
<dbReference type="InterPro" id="IPR020103">
    <property type="entry name" value="PsdUridine_synth_cat_dom_sf"/>
</dbReference>
<feature type="active site" description="Nucleophile" evidence="5">
    <location>
        <position position="47"/>
    </location>
</feature>
<dbReference type="Pfam" id="PF01509">
    <property type="entry name" value="TruB_N"/>
    <property type="match status" value="1"/>
</dbReference>
<evidence type="ECO:0000259" key="7">
    <source>
        <dbReference type="Pfam" id="PF09157"/>
    </source>
</evidence>
<dbReference type="InterPro" id="IPR002501">
    <property type="entry name" value="PsdUridine_synth_N"/>
</dbReference>
<dbReference type="Proteomes" id="UP000054363">
    <property type="component" value="Unassembled WGS sequence"/>
</dbReference>
<dbReference type="AlphaFoldDB" id="A0A094L9M2"/>
<keyword evidence="10" id="KW-1185">Reference proteome</keyword>
<evidence type="ECO:0000259" key="8">
    <source>
        <dbReference type="Pfam" id="PF16198"/>
    </source>
</evidence>
<name>A0A094L9M2_9GAMM</name>
<dbReference type="GO" id="GO:0003723">
    <property type="term" value="F:RNA binding"/>
    <property type="evidence" value="ECO:0007669"/>
    <property type="project" value="InterPro"/>
</dbReference>
<dbReference type="NCBIfam" id="TIGR00431">
    <property type="entry name" value="TruB"/>
    <property type="match status" value="1"/>
</dbReference>
<gene>
    <name evidence="5" type="primary">truB</name>
    <name evidence="9" type="ORF">IDSA_02155</name>
</gene>
<dbReference type="EMBL" id="JPER01000001">
    <property type="protein sequence ID" value="KFZ31533.1"/>
    <property type="molecule type" value="Genomic_DNA"/>
</dbReference>
<dbReference type="PANTHER" id="PTHR13767:SF2">
    <property type="entry name" value="PSEUDOURIDYLATE SYNTHASE TRUB1"/>
    <property type="match status" value="1"/>
</dbReference>
<dbReference type="HAMAP" id="MF_01080">
    <property type="entry name" value="TruB_bact"/>
    <property type="match status" value="1"/>
</dbReference>
<feature type="domain" description="Pseudouridine synthase II N-terminal" evidence="6">
    <location>
        <begin position="32"/>
        <end position="179"/>
    </location>
</feature>
<feature type="domain" description="tRNA pseudouridylate synthase B C-terminal" evidence="8">
    <location>
        <begin position="180"/>
        <end position="245"/>
    </location>
</feature>
<evidence type="ECO:0000313" key="9">
    <source>
        <dbReference type="EMBL" id="KFZ31533.1"/>
    </source>
</evidence>
<dbReference type="InterPro" id="IPR015240">
    <property type="entry name" value="tRNA_sdUridine_synth_fam1_C"/>
</dbReference>
<accession>A0A094L9M2</accession>
<evidence type="ECO:0000256" key="5">
    <source>
        <dbReference type="HAMAP-Rule" id="MF_01080"/>
    </source>
</evidence>
<dbReference type="OrthoDB" id="9802309at2"/>
<comment type="catalytic activity">
    <reaction evidence="1 5">
        <text>uridine(55) in tRNA = pseudouridine(55) in tRNA</text>
        <dbReference type="Rhea" id="RHEA:42532"/>
        <dbReference type="Rhea" id="RHEA-COMP:10101"/>
        <dbReference type="Rhea" id="RHEA-COMP:10102"/>
        <dbReference type="ChEBI" id="CHEBI:65314"/>
        <dbReference type="ChEBI" id="CHEBI:65315"/>
        <dbReference type="EC" id="5.4.99.25"/>
    </reaction>
</comment>
<dbReference type="PANTHER" id="PTHR13767">
    <property type="entry name" value="TRNA-PSEUDOURIDINE SYNTHASE"/>
    <property type="match status" value="1"/>
</dbReference>
<dbReference type="InterPro" id="IPR014780">
    <property type="entry name" value="tRNA_psdUridine_synth_TruB"/>
</dbReference>
<protein>
    <recommendedName>
        <fullName evidence="5">tRNA pseudouridine synthase B</fullName>
        <ecNumber evidence="5">5.4.99.25</ecNumber>
    </recommendedName>
    <alternativeName>
        <fullName evidence="5">tRNA pseudouridine(55) synthase</fullName>
        <shortName evidence="5">Psi55 synthase</shortName>
    </alternativeName>
    <alternativeName>
        <fullName evidence="5">tRNA pseudouridylate synthase</fullName>
    </alternativeName>
    <alternativeName>
        <fullName evidence="5">tRNA-uridine isomerase</fullName>
    </alternativeName>
</protein>
<dbReference type="RefSeq" id="WP_034773856.1">
    <property type="nucleotide sequence ID" value="NZ_JPER01000001.1"/>
</dbReference>
<comment type="caution">
    <text evidence="9">The sequence shown here is derived from an EMBL/GenBank/DDBJ whole genome shotgun (WGS) entry which is preliminary data.</text>
</comment>
<dbReference type="SUPFAM" id="SSF55120">
    <property type="entry name" value="Pseudouridine synthase"/>
    <property type="match status" value="1"/>
</dbReference>
<sequence length="312" mass="33773">MGRRKSGRDIHGVILIDKPLHITSNAALQQVRRFFNANRAGHTGALDPLASGLLPLCFGEATKVSHFALEADKTYEVTAQLGVRTATSDAEGEIVSRQDVAVSQADVEQVIAKFTGDQQQSPSMFSALKHEGRPLYYYARLGIEVPRKTRPISIRSIRQIAFADDLLTLEVTCSKGTYIRTLIDDMGQELGCGAHVAQLRRTWIQGVVGSMMTMDELIAIAASTDQEAGDYAAMDALLLPNDSVIQQIPEVWLSDPESSRFLAGNGAAPATAIPAGADHVRVRRQSDSALLGIGRPEAGKLLPKRVMNDVAR</sequence>
<evidence type="ECO:0000313" key="10">
    <source>
        <dbReference type="Proteomes" id="UP000054363"/>
    </source>
</evidence>
<reference evidence="9 10" key="1">
    <citation type="submission" date="2014-06" db="EMBL/GenBank/DDBJ databases">
        <title>The draft genome sequence of Idiomarina salinarum ISL-52.</title>
        <authorList>
            <person name="Du J."/>
            <person name="Shao Z."/>
        </authorList>
    </citation>
    <scope>NUCLEOTIDE SEQUENCE [LARGE SCALE GENOMIC DNA]</scope>
    <source>
        <strain evidence="9 10">ISL-52</strain>
    </source>
</reference>
<organism evidence="9 10">
    <name type="scientific">Pseudidiomarina salinarum</name>
    <dbReference type="NCBI Taxonomy" id="435908"/>
    <lineage>
        <taxon>Bacteria</taxon>
        <taxon>Pseudomonadati</taxon>
        <taxon>Pseudomonadota</taxon>
        <taxon>Gammaproteobacteria</taxon>
        <taxon>Alteromonadales</taxon>
        <taxon>Idiomarinaceae</taxon>
        <taxon>Pseudidiomarina</taxon>
    </lineage>
</organism>
<dbReference type="eggNOG" id="COG0130">
    <property type="taxonomic scope" value="Bacteria"/>
</dbReference>
<dbReference type="GO" id="GO:0160148">
    <property type="term" value="F:tRNA pseudouridine(55) synthase activity"/>
    <property type="evidence" value="ECO:0007669"/>
    <property type="project" value="UniProtKB-EC"/>
</dbReference>
<keyword evidence="4 5" id="KW-0413">Isomerase</keyword>
<dbReference type="Pfam" id="PF09157">
    <property type="entry name" value="TruB-C_2"/>
    <property type="match status" value="1"/>
</dbReference>
<comment type="similarity">
    <text evidence="2 5">Belongs to the pseudouridine synthase TruB family. Type 1 subfamily.</text>
</comment>
<dbReference type="Gene3D" id="3.30.2350.10">
    <property type="entry name" value="Pseudouridine synthase"/>
    <property type="match status" value="1"/>
</dbReference>